<proteinExistence type="predicted"/>
<keyword evidence="7" id="KW-1185">Reference proteome</keyword>
<keyword evidence="3 5" id="KW-0408">Iron</keyword>
<dbReference type="PATRIC" id="fig|156976.3.peg.1145"/>
<dbReference type="PANTHER" id="PTHR10720">
    <property type="entry name" value="HEME OXYGENASE"/>
    <property type="match status" value="1"/>
</dbReference>
<dbReference type="SUPFAM" id="SSF48613">
    <property type="entry name" value="Heme oxygenase-like"/>
    <property type="match status" value="1"/>
</dbReference>
<name>A0A0K1RBJ1_9CORY</name>
<evidence type="ECO:0000313" key="6">
    <source>
        <dbReference type="EMBL" id="AKV58758.1"/>
    </source>
</evidence>
<evidence type="ECO:0000256" key="4">
    <source>
        <dbReference type="PIRSR" id="PIRSR000343-1"/>
    </source>
</evidence>
<evidence type="ECO:0000256" key="5">
    <source>
        <dbReference type="PIRSR" id="PIRSR000343-2"/>
    </source>
</evidence>
<evidence type="ECO:0000256" key="1">
    <source>
        <dbReference type="ARBA" id="ARBA00022617"/>
    </source>
</evidence>
<accession>A0A0K1RBJ1</accession>
<evidence type="ECO:0000256" key="3">
    <source>
        <dbReference type="ARBA" id="ARBA00023004"/>
    </source>
</evidence>
<dbReference type="GO" id="GO:0004392">
    <property type="term" value="F:heme oxygenase (decyclizing) activity"/>
    <property type="evidence" value="ECO:0007669"/>
    <property type="project" value="InterPro"/>
</dbReference>
<dbReference type="GO" id="GO:0006979">
    <property type="term" value="P:response to oxidative stress"/>
    <property type="evidence" value="ECO:0007669"/>
    <property type="project" value="TreeGrafter"/>
</dbReference>
<keyword evidence="2 5" id="KW-0479">Metal-binding</keyword>
<dbReference type="PIRSF" id="PIRSF000343">
    <property type="entry name" value="Haem_Oase"/>
    <property type="match status" value="1"/>
</dbReference>
<dbReference type="CDD" id="cd19165">
    <property type="entry name" value="HemeO"/>
    <property type="match status" value="1"/>
</dbReference>
<dbReference type="Pfam" id="PF01126">
    <property type="entry name" value="Heme_oxygenase"/>
    <property type="match status" value="1"/>
</dbReference>
<organism evidence="6 7">
    <name type="scientific">Corynebacterium riegelii</name>
    <dbReference type="NCBI Taxonomy" id="156976"/>
    <lineage>
        <taxon>Bacteria</taxon>
        <taxon>Bacillati</taxon>
        <taxon>Actinomycetota</taxon>
        <taxon>Actinomycetes</taxon>
        <taxon>Mycobacteriales</taxon>
        <taxon>Corynebacteriaceae</taxon>
        <taxon>Corynebacterium</taxon>
    </lineage>
</organism>
<dbReference type="GO" id="GO:0042167">
    <property type="term" value="P:heme catabolic process"/>
    <property type="evidence" value="ECO:0007669"/>
    <property type="project" value="TreeGrafter"/>
</dbReference>
<dbReference type="AlphaFoldDB" id="A0A0K1RBJ1"/>
<keyword evidence="1 4" id="KW-0349">Heme</keyword>
<feature type="binding site" description="axial binding residue" evidence="5">
    <location>
        <position position="24"/>
    </location>
    <ligand>
        <name>heme b</name>
        <dbReference type="ChEBI" id="CHEBI:60344"/>
    </ligand>
    <ligandPart>
        <name>Fe</name>
        <dbReference type="ChEBI" id="CHEBI:18248"/>
    </ligandPart>
</feature>
<dbReference type="InterPro" id="IPR002051">
    <property type="entry name" value="Haem_Oase"/>
</dbReference>
<dbReference type="GO" id="GO:0006788">
    <property type="term" value="P:heme oxidation"/>
    <property type="evidence" value="ECO:0007669"/>
    <property type="project" value="InterPro"/>
</dbReference>
<dbReference type="InterPro" id="IPR016084">
    <property type="entry name" value="Haem_Oase-like_multi-hlx"/>
</dbReference>
<dbReference type="Gene3D" id="1.20.910.10">
    <property type="entry name" value="Heme oxygenase-like"/>
    <property type="match status" value="1"/>
</dbReference>
<dbReference type="EMBL" id="CP012342">
    <property type="protein sequence ID" value="AKV58758.1"/>
    <property type="molecule type" value="Genomic_DNA"/>
</dbReference>
<dbReference type="KEGG" id="crie:AK829_05765"/>
<gene>
    <name evidence="6" type="ORF">AK829_05765</name>
</gene>
<dbReference type="GO" id="GO:0020037">
    <property type="term" value="F:heme binding"/>
    <property type="evidence" value="ECO:0007669"/>
    <property type="project" value="TreeGrafter"/>
</dbReference>
<dbReference type="PANTHER" id="PTHR10720:SF0">
    <property type="entry name" value="HEME OXYGENASE"/>
    <property type="match status" value="1"/>
</dbReference>
<dbReference type="STRING" id="156976.AK829_05765"/>
<protein>
    <submittedName>
        <fullName evidence="6">Heme oxygenase</fullName>
    </submittedName>
</protein>
<dbReference type="PRINTS" id="PR00088">
    <property type="entry name" value="HAEMOXYGNASE"/>
</dbReference>
<feature type="binding site" evidence="4">
    <location>
        <position position="17"/>
    </location>
    <ligand>
        <name>heme b</name>
        <dbReference type="ChEBI" id="CHEBI:60344"/>
    </ligand>
</feature>
<dbReference type="GO" id="GO:0046872">
    <property type="term" value="F:metal ion binding"/>
    <property type="evidence" value="ECO:0007669"/>
    <property type="project" value="UniProtKB-KW"/>
</dbReference>
<reference evidence="6 7" key="1">
    <citation type="submission" date="2015-08" db="EMBL/GenBank/DDBJ databases">
        <authorList>
            <person name="Babu N.S."/>
            <person name="Beckwith C.J."/>
            <person name="Beseler K.G."/>
            <person name="Brison A."/>
            <person name="Carone J.V."/>
            <person name="Caskin T.P."/>
            <person name="Diamond M."/>
            <person name="Durham M.E."/>
            <person name="Foxe J.M."/>
            <person name="Go M."/>
            <person name="Henderson B.A."/>
            <person name="Jones I.B."/>
            <person name="McGettigan J.A."/>
            <person name="Micheletti S.J."/>
            <person name="Nasrallah M.E."/>
            <person name="Ortiz D."/>
            <person name="Piller C.R."/>
            <person name="Privatt S.R."/>
            <person name="Schneider S.L."/>
            <person name="Sharp S."/>
            <person name="Smith T.C."/>
            <person name="Stanton J.D."/>
            <person name="Ullery H.E."/>
            <person name="Wilson R.J."/>
            <person name="Serrano M.G."/>
            <person name="Buck G."/>
            <person name="Lee V."/>
            <person name="Wang Y."/>
            <person name="Carvalho R."/>
            <person name="Voegtly L."/>
            <person name="Shi R."/>
            <person name="Duckworth R."/>
            <person name="Johnson A."/>
            <person name="Loviza R."/>
            <person name="Walstead R."/>
            <person name="Shah Z."/>
            <person name="Kiflezghi M."/>
            <person name="Wade K."/>
            <person name="Ball S.L."/>
            <person name="Bradley K.W."/>
            <person name="Asai D.J."/>
            <person name="Bowman C.A."/>
            <person name="Russell D.A."/>
            <person name="Pope W.H."/>
            <person name="Jacobs-Sera D."/>
            <person name="Hendrix R.W."/>
            <person name="Hatfull G.F."/>
        </authorList>
    </citation>
    <scope>NUCLEOTIDE SEQUENCE [LARGE SCALE GENOMIC DNA]</scope>
    <source>
        <strain evidence="6 7">PUDD_83A45</strain>
    </source>
</reference>
<evidence type="ECO:0000256" key="2">
    <source>
        <dbReference type="ARBA" id="ARBA00022723"/>
    </source>
</evidence>
<dbReference type="RefSeq" id="WP_052205000.1">
    <property type="nucleotide sequence ID" value="NZ_BAAAGW010000018.1"/>
</dbReference>
<dbReference type="Proteomes" id="UP000060016">
    <property type="component" value="Chromosome"/>
</dbReference>
<sequence length="219" mass="24048">MTTTLPTTGEQLSIALKDQTAQAHTNAENSHFMASLSGGKLDSNAVAELTVQYFHIYSALEAAVRRASAHPAVTLIADQRLERVEAITQDLTSMLGTSWREIEPLPATARYVAELEALGPDDGPEVVAHHYVRYLGDIAGGQVLARVFREAYELQEDALNFYDFSAIGKIPPYRAQYKAALDAMQLGEEERARLINAAKRAFDLNQAVFQNLATARQLA</sequence>
<evidence type="ECO:0000313" key="7">
    <source>
        <dbReference type="Proteomes" id="UP000060016"/>
    </source>
</evidence>
<feature type="binding site" evidence="4">
    <location>
        <position position="131"/>
    </location>
    <ligand>
        <name>heme b</name>
        <dbReference type="ChEBI" id="CHEBI:60344"/>
    </ligand>
</feature>
<dbReference type="InterPro" id="IPR016053">
    <property type="entry name" value="Haem_Oase-like"/>
</dbReference>